<dbReference type="PANTHER" id="PTHR32125:SF4">
    <property type="entry name" value="2-C-METHYL-D-ERYTHRITOL 4-PHOSPHATE CYTIDYLYLTRANSFERASE, CHLOROPLASTIC"/>
    <property type="match status" value="1"/>
</dbReference>
<gene>
    <name evidence="4" type="primary">ispD_23</name>
    <name evidence="4" type="ORF">SDC9_160491</name>
</gene>
<feature type="compositionally biased region" description="Low complexity" evidence="3">
    <location>
        <begin position="138"/>
        <end position="149"/>
    </location>
</feature>
<dbReference type="EMBL" id="VSSQ01059644">
    <property type="protein sequence ID" value="MPN13171.1"/>
    <property type="molecule type" value="Genomic_DNA"/>
</dbReference>
<keyword evidence="2 4" id="KW-0548">Nucleotidyltransferase</keyword>
<dbReference type="SUPFAM" id="SSF53448">
    <property type="entry name" value="Nucleotide-diphospho-sugar transferases"/>
    <property type="match status" value="1"/>
</dbReference>
<evidence type="ECO:0000256" key="2">
    <source>
        <dbReference type="ARBA" id="ARBA00022695"/>
    </source>
</evidence>
<feature type="compositionally biased region" description="Polar residues" evidence="3">
    <location>
        <begin position="161"/>
        <end position="172"/>
    </location>
</feature>
<accession>A0A645FFM7</accession>
<dbReference type="Gene3D" id="3.90.550.10">
    <property type="entry name" value="Spore Coat Polysaccharide Biosynthesis Protein SpsA, Chain A"/>
    <property type="match status" value="1"/>
</dbReference>
<dbReference type="EC" id="2.7.7.60" evidence="4"/>
<sequence>MLVHDAARPFVPATVVAAVLAALRDGATAVIPAVPVIDTIRVADPVPGEATVVDRSRLRAVQTPQGFDLATLVRAHHHVRSVGLAVTDDAMACEAIGERVVLVDGSRDSLKVTEPFDLLVAEAVWRGRRPAADPPAAHPSTDGTSTDDTSAIHPSDGGASTDGTQMMGRTSR</sequence>
<reference evidence="4" key="1">
    <citation type="submission" date="2019-08" db="EMBL/GenBank/DDBJ databases">
        <authorList>
            <person name="Kucharzyk K."/>
            <person name="Murdoch R.W."/>
            <person name="Higgins S."/>
            <person name="Loffler F."/>
        </authorList>
    </citation>
    <scope>NUCLEOTIDE SEQUENCE</scope>
</reference>
<dbReference type="InterPro" id="IPR034683">
    <property type="entry name" value="IspD/TarI"/>
</dbReference>
<evidence type="ECO:0000313" key="4">
    <source>
        <dbReference type="EMBL" id="MPN13171.1"/>
    </source>
</evidence>
<name>A0A645FFM7_9ZZZZ</name>
<protein>
    <submittedName>
        <fullName evidence="4">2-C-methyl-D-erythritol 4-phosphate cytidylyltransferase</fullName>
        <ecNumber evidence="4">2.7.7.60</ecNumber>
    </submittedName>
</protein>
<dbReference type="Pfam" id="PF01128">
    <property type="entry name" value="IspD"/>
    <property type="match status" value="1"/>
</dbReference>
<evidence type="ECO:0000256" key="1">
    <source>
        <dbReference type="ARBA" id="ARBA00022679"/>
    </source>
</evidence>
<organism evidence="4">
    <name type="scientific">bioreactor metagenome</name>
    <dbReference type="NCBI Taxonomy" id="1076179"/>
    <lineage>
        <taxon>unclassified sequences</taxon>
        <taxon>metagenomes</taxon>
        <taxon>ecological metagenomes</taxon>
    </lineage>
</organism>
<evidence type="ECO:0000256" key="3">
    <source>
        <dbReference type="SAM" id="MobiDB-lite"/>
    </source>
</evidence>
<comment type="caution">
    <text evidence="4">The sequence shown here is derived from an EMBL/GenBank/DDBJ whole genome shotgun (WGS) entry which is preliminary data.</text>
</comment>
<feature type="region of interest" description="Disordered" evidence="3">
    <location>
        <begin position="130"/>
        <end position="172"/>
    </location>
</feature>
<keyword evidence="1 4" id="KW-0808">Transferase</keyword>
<proteinExistence type="predicted"/>
<dbReference type="AlphaFoldDB" id="A0A645FFM7"/>
<dbReference type="InterPro" id="IPR029044">
    <property type="entry name" value="Nucleotide-diphossugar_trans"/>
</dbReference>
<dbReference type="GO" id="GO:0050518">
    <property type="term" value="F:2-C-methyl-D-erythritol 4-phosphate cytidylyltransferase activity"/>
    <property type="evidence" value="ECO:0007669"/>
    <property type="project" value="UniProtKB-EC"/>
</dbReference>
<dbReference type="PANTHER" id="PTHR32125">
    <property type="entry name" value="2-C-METHYL-D-ERYTHRITOL 4-PHOSPHATE CYTIDYLYLTRANSFERASE, CHLOROPLASTIC"/>
    <property type="match status" value="1"/>
</dbReference>
<dbReference type="InterPro" id="IPR050088">
    <property type="entry name" value="IspD/TarI_cytidylyltransf_bact"/>
</dbReference>